<dbReference type="Pfam" id="PF05773">
    <property type="entry name" value="RWD"/>
    <property type="match status" value="1"/>
</dbReference>
<name>A0AAD5XW39_9FUNG</name>
<comment type="caution">
    <text evidence="8">The sequence shown here is derived from an EMBL/GenBank/DDBJ whole genome shotgun (WGS) entry which is preliminary data.</text>
</comment>
<dbReference type="SUPFAM" id="SSF54495">
    <property type="entry name" value="UBC-like"/>
    <property type="match status" value="1"/>
</dbReference>
<keyword evidence="5" id="KW-0810">Translation regulation</keyword>
<dbReference type="InterPro" id="IPR023582">
    <property type="entry name" value="Impact"/>
</dbReference>
<evidence type="ECO:0000259" key="7">
    <source>
        <dbReference type="PROSITE" id="PS50908"/>
    </source>
</evidence>
<evidence type="ECO:0000256" key="1">
    <source>
        <dbReference type="ARBA" id="ARBA00004496"/>
    </source>
</evidence>
<dbReference type="InterPro" id="IPR036956">
    <property type="entry name" value="Impact_N_sf"/>
</dbReference>
<dbReference type="PROSITE" id="PS50908">
    <property type="entry name" value="RWD"/>
    <property type="match status" value="1"/>
</dbReference>
<dbReference type="SUPFAM" id="SSF54211">
    <property type="entry name" value="Ribosomal protein S5 domain 2-like"/>
    <property type="match status" value="1"/>
</dbReference>
<organism evidence="8 9">
    <name type="scientific">Clydaea vesicula</name>
    <dbReference type="NCBI Taxonomy" id="447962"/>
    <lineage>
        <taxon>Eukaryota</taxon>
        <taxon>Fungi</taxon>
        <taxon>Fungi incertae sedis</taxon>
        <taxon>Chytridiomycota</taxon>
        <taxon>Chytridiomycota incertae sedis</taxon>
        <taxon>Chytridiomycetes</taxon>
        <taxon>Lobulomycetales</taxon>
        <taxon>Lobulomycetaceae</taxon>
        <taxon>Clydaea</taxon>
    </lineage>
</organism>
<keyword evidence="9" id="KW-1185">Reference proteome</keyword>
<dbReference type="PANTHER" id="PTHR16301">
    <property type="entry name" value="IMPACT-RELATED"/>
    <property type="match status" value="1"/>
</dbReference>
<gene>
    <name evidence="8" type="ORF">HK099_003675</name>
</gene>
<dbReference type="GO" id="GO:0140469">
    <property type="term" value="P:GCN2-mediated signaling"/>
    <property type="evidence" value="ECO:0007669"/>
    <property type="project" value="TreeGrafter"/>
</dbReference>
<evidence type="ECO:0000313" key="9">
    <source>
        <dbReference type="Proteomes" id="UP001211065"/>
    </source>
</evidence>
<evidence type="ECO:0000256" key="5">
    <source>
        <dbReference type="ARBA" id="ARBA00022845"/>
    </source>
</evidence>
<dbReference type="Gene3D" id="3.10.110.10">
    <property type="entry name" value="Ubiquitin Conjugating Enzyme"/>
    <property type="match status" value="1"/>
</dbReference>
<evidence type="ECO:0000256" key="3">
    <source>
        <dbReference type="ARBA" id="ARBA00022490"/>
    </source>
</evidence>
<dbReference type="CDD" id="cd23821">
    <property type="entry name" value="RWD_IMPACT"/>
    <property type="match status" value="1"/>
</dbReference>
<dbReference type="AlphaFoldDB" id="A0AAD5XW39"/>
<feature type="domain" description="RWD" evidence="7">
    <location>
        <begin position="3"/>
        <end position="108"/>
    </location>
</feature>
<keyword evidence="3" id="KW-0963">Cytoplasm</keyword>
<dbReference type="Proteomes" id="UP001211065">
    <property type="component" value="Unassembled WGS sequence"/>
</dbReference>
<accession>A0AAD5XW39</accession>
<evidence type="ECO:0000256" key="2">
    <source>
        <dbReference type="ARBA" id="ARBA00007665"/>
    </source>
</evidence>
<keyword evidence="4" id="KW-0678">Repressor</keyword>
<sequence length="224" mass="25827">MEQELETIAAIYSEEYERITKNEIIITIQLSIGPVSIHFIIPDSYPKTKPFYSIHTCWPVKSAGPGTFKTLQQVDLNYINENFEGLFVENEVVLFEWIEWLRNYLQQNFAEEVENVEEEEEVDNSATNFEELKESNNHVKENGCLKNVIKVFTSLHPIHDKKSEFVGHFAFVNSVQEVQQVRSQLLADKKIAKASHPVISAYRIFPNKSEVLLQDCDDDGETQA</sequence>
<dbReference type="InterPro" id="IPR020568">
    <property type="entry name" value="Ribosomal_Su5_D2-typ_SF"/>
</dbReference>
<reference evidence="8" key="1">
    <citation type="submission" date="2020-05" db="EMBL/GenBank/DDBJ databases">
        <title>Phylogenomic resolution of chytrid fungi.</title>
        <authorList>
            <person name="Stajich J.E."/>
            <person name="Amses K."/>
            <person name="Simmons R."/>
            <person name="Seto K."/>
            <person name="Myers J."/>
            <person name="Bonds A."/>
            <person name="Quandt C.A."/>
            <person name="Barry K."/>
            <person name="Liu P."/>
            <person name="Grigoriev I."/>
            <person name="Longcore J.E."/>
            <person name="James T.Y."/>
        </authorList>
    </citation>
    <scope>NUCLEOTIDE SEQUENCE</scope>
    <source>
        <strain evidence="8">JEL0476</strain>
    </source>
</reference>
<dbReference type="SMART" id="SM00591">
    <property type="entry name" value="RWD"/>
    <property type="match status" value="1"/>
</dbReference>
<dbReference type="InterPro" id="IPR016135">
    <property type="entry name" value="UBQ-conjugating_enzyme/RWD"/>
</dbReference>
<evidence type="ECO:0000256" key="6">
    <source>
        <dbReference type="ARBA" id="ARBA00023016"/>
    </source>
</evidence>
<comment type="similarity">
    <text evidence="2">Belongs to the IMPACT family.</text>
</comment>
<dbReference type="Gene3D" id="3.30.230.30">
    <property type="entry name" value="Impact, N-terminal domain"/>
    <property type="match status" value="1"/>
</dbReference>
<proteinExistence type="inferred from homology"/>
<dbReference type="PANTHER" id="PTHR16301:SF25">
    <property type="entry name" value="PROTEIN IMPACT"/>
    <property type="match status" value="1"/>
</dbReference>
<dbReference type="Pfam" id="PF01205">
    <property type="entry name" value="Impact_N"/>
    <property type="match status" value="1"/>
</dbReference>
<dbReference type="InterPro" id="IPR006575">
    <property type="entry name" value="RWD_dom"/>
</dbReference>
<evidence type="ECO:0000256" key="4">
    <source>
        <dbReference type="ARBA" id="ARBA00022491"/>
    </source>
</evidence>
<dbReference type="EMBL" id="JADGJW010000243">
    <property type="protein sequence ID" value="KAJ3221223.1"/>
    <property type="molecule type" value="Genomic_DNA"/>
</dbReference>
<evidence type="ECO:0000313" key="8">
    <source>
        <dbReference type="EMBL" id="KAJ3221223.1"/>
    </source>
</evidence>
<dbReference type="GO" id="GO:0006446">
    <property type="term" value="P:regulation of translational initiation"/>
    <property type="evidence" value="ECO:0007669"/>
    <property type="project" value="TreeGrafter"/>
</dbReference>
<dbReference type="GO" id="GO:0005737">
    <property type="term" value="C:cytoplasm"/>
    <property type="evidence" value="ECO:0007669"/>
    <property type="project" value="UniProtKB-SubCell"/>
</dbReference>
<feature type="non-terminal residue" evidence="8">
    <location>
        <position position="1"/>
    </location>
</feature>
<keyword evidence="6" id="KW-0346">Stress response</keyword>
<protein>
    <recommendedName>
        <fullName evidence="7">RWD domain-containing protein</fullName>
    </recommendedName>
</protein>
<comment type="subcellular location">
    <subcellularLocation>
        <location evidence="1">Cytoplasm</location>
    </subcellularLocation>
</comment>
<dbReference type="InterPro" id="IPR001498">
    <property type="entry name" value="Impact_N"/>
</dbReference>